<accession>S5DP10</accession>
<dbReference type="EMBL" id="KC811126">
    <property type="protein sequence ID" value="AGQ19258.1"/>
    <property type="molecule type" value="Genomic_DNA"/>
</dbReference>
<evidence type="ECO:0000256" key="4">
    <source>
        <dbReference type="ARBA" id="ARBA00023134"/>
    </source>
</evidence>
<dbReference type="SUPFAM" id="SSF53448">
    <property type="entry name" value="Nucleotide-diphospho-sugar transferases"/>
    <property type="match status" value="1"/>
</dbReference>
<dbReference type="PANTHER" id="PTHR40392">
    <property type="entry name" value="2-PHOSPHO-L-LACTATE GUANYLYLTRANSFERASE"/>
    <property type="match status" value="1"/>
</dbReference>
<keyword evidence="3" id="KW-0547">Nucleotide-binding</keyword>
<dbReference type="Pfam" id="PF01983">
    <property type="entry name" value="CofC"/>
    <property type="match status" value="1"/>
</dbReference>
<dbReference type="PANTHER" id="PTHR40392:SF1">
    <property type="entry name" value="2-PHOSPHO-L-LACTATE GUANYLYLTRANSFERASE"/>
    <property type="match status" value="1"/>
</dbReference>
<proteinExistence type="predicted"/>
<evidence type="ECO:0000313" key="5">
    <source>
        <dbReference type="EMBL" id="AGQ19258.1"/>
    </source>
</evidence>
<organism evidence="5">
    <name type="scientific">Candidatus Actinomarina minuta</name>
    <dbReference type="NCBI Taxonomy" id="1389454"/>
    <lineage>
        <taxon>Bacteria</taxon>
        <taxon>Bacillati</taxon>
        <taxon>Actinomycetota</taxon>
        <taxon>Actinomycetes</taxon>
        <taxon>Candidatus Actinomarinidae</taxon>
        <taxon>Candidatus Actinomarinales</taxon>
        <taxon>Candidatus Actinomarineae</taxon>
        <taxon>Candidatus Actinomarinaceae</taxon>
        <taxon>Candidatus Actinomarina</taxon>
    </lineage>
</organism>
<keyword evidence="4" id="KW-0342">GTP-binding</keyword>
<sequence>MNSKIIIGIPIHSFDNPMSRLSDSVDLKTRQNLQKALLVNTVNCFKAENVDIYLISNSHDVEIIADELNVRLFRANVSGLNHEIIEFTTLIKNYQNWSICHADLPYLNKFNISVFLKEIENNKIVISKSDDNGTPLIGGSVFFDNFEYGKNSFNKHTSALKKQKIEFKQIYNKELYFELDTPKDYEIFIKNTPRWYKKLTL</sequence>
<name>S5DP10_9ACTN</name>
<evidence type="ECO:0000256" key="1">
    <source>
        <dbReference type="ARBA" id="ARBA00022679"/>
    </source>
</evidence>
<dbReference type="AlphaFoldDB" id="S5DP10"/>
<dbReference type="GO" id="GO:0005525">
    <property type="term" value="F:GTP binding"/>
    <property type="evidence" value="ECO:0007669"/>
    <property type="project" value="UniProtKB-KW"/>
</dbReference>
<dbReference type="InterPro" id="IPR002835">
    <property type="entry name" value="CofC"/>
</dbReference>
<evidence type="ECO:0000256" key="2">
    <source>
        <dbReference type="ARBA" id="ARBA00022695"/>
    </source>
</evidence>
<evidence type="ECO:0000256" key="3">
    <source>
        <dbReference type="ARBA" id="ARBA00022741"/>
    </source>
</evidence>
<keyword evidence="1 5" id="KW-0808">Transferase</keyword>
<dbReference type="InterPro" id="IPR029044">
    <property type="entry name" value="Nucleotide-diphossugar_trans"/>
</dbReference>
<keyword evidence="2" id="KW-0548">Nucleotidyltransferase</keyword>
<protein>
    <submittedName>
        <fullName evidence="5">Putative nucleotidyltransferase, CobY/MobA/RfbA family</fullName>
    </submittedName>
</protein>
<dbReference type="GO" id="GO:0043814">
    <property type="term" value="F:phospholactate guanylyltransferase activity"/>
    <property type="evidence" value="ECO:0007669"/>
    <property type="project" value="InterPro"/>
</dbReference>
<dbReference type="Gene3D" id="3.90.550.10">
    <property type="entry name" value="Spore Coat Polysaccharide Biosynthesis Protein SpsA, Chain A"/>
    <property type="match status" value="1"/>
</dbReference>
<reference evidence="5" key="1">
    <citation type="journal article" date="2013" name="Sci. Rep.">
        <title>Metagenomics uncovers a new group of low GC and ultra-small marine Actinobacteria.</title>
        <authorList>
            <person name="Ghai R."/>
            <person name="Mizuno C.M."/>
            <person name="Picazo A."/>
            <person name="Camacho A."/>
            <person name="Rodriguez-Valera F."/>
        </authorList>
    </citation>
    <scope>NUCLEOTIDE SEQUENCE</scope>
</reference>